<protein>
    <submittedName>
        <fullName evidence="1">Steroid delta-isomerase-like uncharacterized protein</fullName>
    </submittedName>
</protein>
<dbReference type="EMBL" id="JACHGF010000004">
    <property type="protein sequence ID" value="MBB5285072.1"/>
    <property type="molecule type" value="Genomic_DNA"/>
</dbReference>
<dbReference type="Pfam" id="PF07366">
    <property type="entry name" value="SnoaL"/>
    <property type="match status" value="1"/>
</dbReference>
<comment type="caution">
    <text evidence="1">The sequence shown here is derived from an EMBL/GenBank/DDBJ whole genome shotgun (WGS) entry which is preliminary data.</text>
</comment>
<dbReference type="PANTHER" id="PTHR38436">
    <property type="entry name" value="POLYKETIDE CYCLASE SNOAL-LIKE DOMAIN"/>
    <property type="match status" value="1"/>
</dbReference>
<organism evidence="1 2">
    <name type="scientific">Rhabdobacter roseus</name>
    <dbReference type="NCBI Taxonomy" id="1655419"/>
    <lineage>
        <taxon>Bacteria</taxon>
        <taxon>Pseudomonadati</taxon>
        <taxon>Bacteroidota</taxon>
        <taxon>Cytophagia</taxon>
        <taxon>Cytophagales</taxon>
        <taxon>Cytophagaceae</taxon>
        <taxon>Rhabdobacter</taxon>
    </lineage>
</organism>
<evidence type="ECO:0000313" key="1">
    <source>
        <dbReference type="EMBL" id="MBB5285072.1"/>
    </source>
</evidence>
<name>A0A840TU34_9BACT</name>
<evidence type="ECO:0000313" key="2">
    <source>
        <dbReference type="Proteomes" id="UP000557307"/>
    </source>
</evidence>
<dbReference type="InterPro" id="IPR032710">
    <property type="entry name" value="NTF2-like_dom_sf"/>
</dbReference>
<proteinExistence type="predicted"/>
<dbReference type="SUPFAM" id="SSF54427">
    <property type="entry name" value="NTF2-like"/>
    <property type="match status" value="1"/>
</dbReference>
<dbReference type="Gene3D" id="3.10.450.50">
    <property type="match status" value="1"/>
</dbReference>
<keyword evidence="1" id="KW-0413">Isomerase</keyword>
<dbReference type="Proteomes" id="UP000557307">
    <property type="component" value="Unassembled WGS sequence"/>
</dbReference>
<sequence>MSVQENKDLVLGYVQAILVERDFSKFSHFTAPDFYIDRSAVPEAIKGEEGLHTQMDMLYGAFPDLKLEVVDVVAEGDKVVVRFAAPGTHQDTFAGIPATGRTAIWKGLVMYHVVDGKIKEAWANWDDWGLIEQLK</sequence>
<dbReference type="PANTHER" id="PTHR38436:SF1">
    <property type="entry name" value="ESTER CYCLASE"/>
    <property type="match status" value="1"/>
</dbReference>
<dbReference type="InterPro" id="IPR009959">
    <property type="entry name" value="Cyclase_SnoaL-like"/>
</dbReference>
<accession>A0A840TU34</accession>
<dbReference type="AlphaFoldDB" id="A0A840TU34"/>
<dbReference type="GO" id="GO:0030638">
    <property type="term" value="P:polyketide metabolic process"/>
    <property type="evidence" value="ECO:0007669"/>
    <property type="project" value="InterPro"/>
</dbReference>
<keyword evidence="2" id="KW-1185">Reference proteome</keyword>
<reference evidence="1 2" key="1">
    <citation type="submission" date="2020-08" db="EMBL/GenBank/DDBJ databases">
        <title>Genomic Encyclopedia of Type Strains, Phase IV (KMG-IV): sequencing the most valuable type-strain genomes for metagenomic binning, comparative biology and taxonomic classification.</title>
        <authorList>
            <person name="Goeker M."/>
        </authorList>
    </citation>
    <scope>NUCLEOTIDE SEQUENCE [LARGE SCALE GENOMIC DNA]</scope>
    <source>
        <strain evidence="1 2">DSM 105074</strain>
    </source>
</reference>
<dbReference type="RefSeq" id="WP_184175008.1">
    <property type="nucleotide sequence ID" value="NZ_JACHGF010000004.1"/>
</dbReference>
<dbReference type="GO" id="GO:0016853">
    <property type="term" value="F:isomerase activity"/>
    <property type="evidence" value="ECO:0007669"/>
    <property type="project" value="UniProtKB-KW"/>
</dbReference>
<gene>
    <name evidence="1" type="ORF">HNQ92_003220</name>
</gene>